<keyword evidence="1" id="KW-1133">Transmembrane helix</keyword>
<reference evidence="2" key="1">
    <citation type="submission" date="2015-12" db="EMBL/GenBank/DDBJ databases">
        <title>Gene expression during late stages of embryo sac development: a critical building block for successful pollen-pistil interactions.</title>
        <authorList>
            <person name="Liu Y."/>
            <person name="Joly V."/>
            <person name="Sabar M."/>
            <person name="Matton D.P."/>
        </authorList>
    </citation>
    <scope>NUCLEOTIDE SEQUENCE</scope>
</reference>
<evidence type="ECO:0000256" key="1">
    <source>
        <dbReference type="SAM" id="Phobius"/>
    </source>
</evidence>
<keyword evidence="1" id="KW-0812">Transmembrane</keyword>
<keyword evidence="1" id="KW-0472">Membrane</keyword>
<accession>A0A0V0H2A4</accession>
<dbReference type="EMBL" id="GEDG01026469">
    <property type="protein sequence ID" value="JAP14508.1"/>
    <property type="molecule type" value="Transcribed_RNA"/>
</dbReference>
<feature type="transmembrane region" description="Helical" evidence="1">
    <location>
        <begin position="21"/>
        <end position="42"/>
    </location>
</feature>
<evidence type="ECO:0000313" key="2">
    <source>
        <dbReference type="EMBL" id="JAP14508.1"/>
    </source>
</evidence>
<organism evidence="2">
    <name type="scientific">Solanum chacoense</name>
    <name type="common">Chaco potato</name>
    <dbReference type="NCBI Taxonomy" id="4108"/>
    <lineage>
        <taxon>Eukaryota</taxon>
        <taxon>Viridiplantae</taxon>
        <taxon>Streptophyta</taxon>
        <taxon>Embryophyta</taxon>
        <taxon>Tracheophyta</taxon>
        <taxon>Spermatophyta</taxon>
        <taxon>Magnoliopsida</taxon>
        <taxon>eudicotyledons</taxon>
        <taxon>Gunneridae</taxon>
        <taxon>Pentapetalae</taxon>
        <taxon>asterids</taxon>
        <taxon>lamiids</taxon>
        <taxon>Solanales</taxon>
        <taxon>Solanaceae</taxon>
        <taxon>Solanoideae</taxon>
        <taxon>Solaneae</taxon>
        <taxon>Solanum</taxon>
    </lineage>
</organism>
<proteinExistence type="predicted"/>
<protein>
    <submittedName>
        <fullName evidence="2">Putative ovule protein</fullName>
    </submittedName>
</protein>
<name>A0A0V0H2A4_SOLCH</name>
<dbReference type="AlphaFoldDB" id="A0A0V0H2A4"/>
<sequence>MVHTYSLLDYLMSLIKRIDKVNYFSIFLLSPAQITKFTILNFDVLFPSFKHWAYSTNQLLNVFGQHIFTI</sequence>